<dbReference type="InterPro" id="IPR027417">
    <property type="entry name" value="P-loop_NTPase"/>
</dbReference>
<name>A0A151GVN3_DRECN</name>
<dbReference type="RefSeq" id="XP_040660482.1">
    <property type="nucleotide sequence ID" value="XM_040799599.1"/>
</dbReference>
<keyword evidence="5" id="KW-1185">Reference proteome</keyword>
<dbReference type="PROSITE" id="PS51718">
    <property type="entry name" value="G_DYNAMIN_2"/>
    <property type="match status" value="1"/>
</dbReference>
<dbReference type="STRING" id="98403.A0A151GVN3"/>
<dbReference type="GO" id="GO:0005886">
    <property type="term" value="C:plasma membrane"/>
    <property type="evidence" value="ECO:0007669"/>
    <property type="project" value="TreeGrafter"/>
</dbReference>
<dbReference type="CDD" id="cd08771">
    <property type="entry name" value="DLP_1"/>
    <property type="match status" value="1"/>
</dbReference>
<feature type="compositionally biased region" description="Gly residues" evidence="1">
    <location>
        <begin position="570"/>
        <end position="579"/>
    </location>
</feature>
<dbReference type="PRINTS" id="PR00195">
    <property type="entry name" value="DYNAMIN"/>
</dbReference>
<dbReference type="Pfam" id="PF00350">
    <property type="entry name" value="Dynamin_N"/>
    <property type="match status" value="1"/>
</dbReference>
<sequence>MPGRVAIPHMRQPIKDESDRNDDPDGPLSDDSDTSSSNQTHRNARSDAPALSEHTTGTEPLLREVRVHPSLVATGASNSEGNFFHTSFQDIGKKLKDFNDTLGELQQLGVSHDVQLLPELVLVGDQSAGKSSLMSGLANLDLPRSEGTCTRCPLHIRVSRNNTWSCRVWLRKAYVYQPPPDRPICEKDVTPQDPFFPWRQLPASTVVEFKSMQDKSEIEDVLRWAQIAILNDNKNHTLFVPGSGPIALNTPIATAAEETLAKFSPNVVALEIKGPDLPDLSFYDMPGIFQNPADDRDDYLVHVVRNLSSDYMSHPSAIVICSMPMNSDAENSSTFRLTRRLKASSRTIGVLTKADLLPEGGNHDQWLAIMKGEAHTAGLGYFITSRPQGLDLDALKAWEECIFEARTTQHWPSSFHQFTERCGVERLKDFLSVRLGEEFAKSLPKIKQKLENHLEKINKELSILPELPDNVELKVRTGLMSFADSARFQLDKFIRHFNKLPRSFRNCLLEIKPKFTLRDRTDIPVLEISDDESDAVSVMTNNTTPTAKRHATFGATPSKRMRMETSTGMSTGGSTGGGAPHSNGINTEGANGARASASLPPPSSARGSILQEPFTEFRKIGHGFRTLRQVRQEMQAKTKAGMPDRVSDEVYFDMVKEAITPWDRPTMALMTQAMRELQSLLETTLGTALAGLKKRSIYQEAKKYVRKCLEEHCKETEAALMQLYEDERERLLTFNDEAFKEYCDSEQVILTRFRHKMRLESAGLPSRPLGEWSDFTDEKRSQDVKRREAEVSKIGPDQFAREIEVISYVRAYYRLAALRFADAVSQRILCRMIPAIRMKLPDYLEESLGLRGPDTQAVYERLMAEDEKTAKKREMLKRERNKFTKALASIELLETGAGSGDVEMLDESTQPLSRIMDADHQDDDLGET</sequence>
<dbReference type="GO" id="GO:0005874">
    <property type="term" value="C:microtubule"/>
    <property type="evidence" value="ECO:0007669"/>
    <property type="project" value="TreeGrafter"/>
</dbReference>
<reference evidence="4 5" key="1">
    <citation type="journal article" date="2016" name="Sci. Rep.">
        <title>Insights into Adaptations to a Near-Obligate Nematode Endoparasitic Lifestyle from the Finished Genome of Drechmeria coniospora.</title>
        <authorList>
            <person name="Zhang L."/>
            <person name="Zhou Z."/>
            <person name="Guo Q."/>
            <person name="Fokkens L."/>
            <person name="Miskei M."/>
            <person name="Pocsi I."/>
            <person name="Zhang W."/>
            <person name="Chen M."/>
            <person name="Wang L."/>
            <person name="Sun Y."/>
            <person name="Donzelli B.G."/>
            <person name="Gibson D.M."/>
            <person name="Nelson D.R."/>
            <person name="Luo J.G."/>
            <person name="Rep M."/>
            <person name="Liu H."/>
            <person name="Yang S."/>
            <person name="Wang J."/>
            <person name="Krasnoff S.B."/>
            <person name="Xu Y."/>
            <person name="Molnar I."/>
            <person name="Lin M."/>
        </authorList>
    </citation>
    <scope>NUCLEOTIDE SEQUENCE [LARGE SCALE GENOMIC DNA]</scope>
    <source>
        <strain evidence="4 5">ARSEF 6962</strain>
    </source>
</reference>
<feature type="compositionally biased region" description="Low complexity" evidence="1">
    <location>
        <begin position="592"/>
        <end position="608"/>
    </location>
</feature>
<dbReference type="PANTHER" id="PTHR11566">
    <property type="entry name" value="DYNAMIN"/>
    <property type="match status" value="1"/>
</dbReference>
<dbReference type="InterPro" id="IPR003130">
    <property type="entry name" value="GED"/>
</dbReference>
<comment type="caution">
    <text evidence="4">The sequence shown here is derived from an EMBL/GenBank/DDBJ whole genome shotgun (WGS) entry which is preliminary data.</text>
</comment>
<dbReference type="GO" id="GO:0008017">
    <property type="term" value="F:microtubule binding"/>
    <property type="evidence" value="ECO:0007669"/>
    <property type="project" value="TreeGrafter"/>
</dbReference>
<feature type="domain" description="GED" evidence="2">
    <location>
        <begin position="802"/>
        <end position="898"/>
    </location>
</feature>
<feature type="region of interest" description="Disordered" evidence="1">
    <location>
        <begin position="1"/>
        <end position="64"/>
    </location>
</feature>
<dbReference type="GO" id="GO:0003924">
    <property type="term" value="F:GTPase activity"/>
    <property type="evidence" value="ECO:0007669"/>
    <property type="project" value="InterPro"/>
</dbReference>
<dbReference type="InParanoid" id="A0A151GVN3"/>
<feature type="region of interest" description="Disordered" evidence="1">
    <location>
        <begin position="900"/>
        <end position="928"/>
    </location>
</feature>
<dbReference type="InterPro" id="IPR001401">
    <property type="entry name" value="Dynamin_GTPase"/>
</dbReference>
<organism evidence="4 5">
    <name type="scientific">Drechmeria coniospora</name>
    <name type="common">Nematophagous fungus</name>
    <name type="synonym">Meria coniospora</name>
    <dbReference type="NCBI Taxonomy" id="98403"/>
    <lineage>
        <taxon>Eukaryota</taxon>
        <taxon>Fungi</taxon>
        <taxon>Dikarya</taxon>
        <taxon>Ascomycota</taxon>
        <taxon>Pezizomycotina</taxon>
        <taxon>Sordariomycetes</taxon>
        <taxon>Hypocreomycetidae</taxon>
        <taxon>Hypocreales</taxon>
        <taxon>Ophiocordycipitaceae</taxon>
        <taxon>Drechmeria</taxon>
    </lineage>
</organism>
<evidence type="ECO:0000256" key="1">
    <source>
        <dbReference type="SAM" id="MobiDB-lite"/>
    </source>
</evidence>
<dbReference type="GO" id="GO:0031623">
    <property type="term" value="P:receptor internalization"/>
    <property type="evidence" value="ECO:0007669"/>
    <property type="project" value="TreeGrafter"/>
</dbReference>
<gene>
    <name evidence="4" type="ORF">DCS_02271</name>
</gene>
<dbReference type="Gene3D" id="1.20.120.1240">
    <property type="entry name" value="Dynamin, middle domain"/>
    <property type="match status" value="1"/>
</dbReference>
<evidence type="ECO:0000313" key="5">
    <source>
        <dbReference type="Proteomes" id="UP000076580"/>
    </source>
</evidence>
<feature type="compositionally biased region" description="Basic and acidic residues" evidence="1">
    <location>
        <begin position="13"/>
        <end position="23"/>
    </location>
</feature>
<evidence type="ECO:0000259" key="2">
    <source>
        <dbReference type="PROSITE" id="PS51388"/>
    </source>
</evidence>
<feature type="region of interest" description="Disordered" evidence="1">
    <location>
        <begin position="540"/>
        <end position="608"/>
    </location>
</feature>
<dbReference type="AlphaFoldDB" id="A0A151GVN3"/>
<dbReference type="GO" id="GO:0005525">
    <property type="term" value="F:GTP binding"/>
    <property type="evidence" value="ECO:0007669"/>
    <property type="project" value="InterPro"/>
</dbReference>
<dbReference type="InterPro" id="IPR022812">
    <property type="entry name" value="Dynamin"/>
</dbReference>
<protein>
    <submittedName>
        <fullName evidence="4">Dynamin, GTPase domain protein</fullName>
    </submittedName>
</protein>
<proteinExistence type="predicted"/>
<dbReference type="GO" id="GO:0005737">
    <property type="term" value="C:cytoplasm"/>
    <property type="evidence" value="ECO:0007669"/>
    <property type="project" value="TreeGrafter"/>
</dbReference>
<evidence type="ECO:0000259" key="3">
    <source>
        <dbReference type="PROSITE" id="PS51718"/>
    </source>
</evidence>
<dbReference type="SUPFAM" id="SSF52540">
    <property type="entry name" value="P-loop containing nucleoside triphosphate hydrolases"/>
    <property type="match status" value="1"/>
</dbReference>
<dbReference type="InterPro" id="IPR045063">
    <property type="entry name" value="Dynamin_N"/>
</dbReference>
<dbReference type="EMBL" id="LAYC01000001">
    <property type="protein sequence ID" value="KYK61130.1"/>
    <property type="molecule type" value="Genomic_DNA"/>
</dbReference>
<feature type="domain" description="Dynamin-type G" evidence="3">
    <location>
        <begin position="114"/>
        <end position="444"/>
    </location>
</feature>
<dbReference type="Proteomes" id="UP000076580">
    <property type="component" value="Chromosome 01"/>
</dbReference>
<dbReference type="InterPro" id="IPR020850">
    <property type="entry name" value="GED_dom"/>
</dbReference>
<dbReference type="PROSITE" id="PS51388">
    <property type="entry name" value="GED"/>
    <property type="match status" value="1"/>
</dbReference>
<evidence type="ECO:0000313" key="4">
    <source>
        <dbReference type="EMBL" id="KYK61130.1"/>
    </source>
</evidence>
<dbReference type="PANTHER" id="PTHR11566:SF131">
    <property type="entry name" value="GTPASE, PUTATIVE (AFU_ORTHOLOGUE AFUA_6G07630)-RELATED"/>
    <property type="match status" value="1"/>
</dbReference>
<dbReference type="InterPro" id="IPR030381">
    <property type="entry name" value="G_DYNAMIN_dom"/>
</dbReference>
<dbReference type="SMART" id="SM00053">
    <property type="entry name" value="DYNc"/>
    <property type="match status" value="1"/>
</dbReference>
<dbReference type="Gene3D" id="3.40.50.300">
    <property type="entry name" value="P-loop containing nucleotide triphosphate hydrolases"/>
    <property type="match status" value="1"/>
</dbReference>
<dbReference type="Pfam" id="PF02212">
    <property type="entry name" value="GED"/>
    <property type="match status" value="1"/>
</dbReference>
<accession>A0A151GVN3</accession>
<dbReference type="GeneID" id="63714914"/>
<feature type="compositionally biased region" description="Acidic residues" evidence="1">
    <location>
        <begin position="24"/>
        <end position="33"/>
    </location>
</feature>